<reference evidence="1 2" key="1">
    <citation type="journal article" date="2016" name="PLoS ONE">
        <title>Sequence Assembly of Yarrowia lipolytica Strain W29/CLIB89 Shows Transposable Element Diversity.</title>
        <authorList>
            <person name="Magnan C."/>
            <person name="Yu J."/>
            <person name="Chang I."/>
            <person name="Jahn E."/>
            <person name="Kanomata Y."/>
            <person name="Wu J."/>
            <person name="Zeller M."/>
            <person name="Oakes M."/>
            <person name="Baldi P."/>
            <person name="Sandmeyer S."/>
        </authorList>
    </citation>
    <scope>NUCLEOTIDE SEQUENCE [LARGE SCALE GENOMIC DNA]</scope>
    <source>
        <strain evidence="2">CLIB89(W29)</strain>
    </source>
</reference>
<dbReference type="GeneID" id="94583510"/>
<evidence type="ECO:0000313" key="2">
    <source>
        <dbReference type="Proteomes" id="UP000182444"/>
    </source>
</evidence>
<dbReference type="VEuPathDB" id="FungiDB:YALI1_E03669g"/>
<dbReference type="RefSeq" id="XP_068138997.1">
    <property type="nucleotide sequence ID" value="XM_068282896.1"/>
</dbReference>
<gene>
    <name evidence="1" type="ORF">YALI1_E03669g</name>
</gene>
<accession>A0A1D8NGX3</accession>
<proteinExistence type="predicted"/>
<dbReference type="EMBL" id="CP017557">
    <property type="protein sequence ID" value="AOW04879.1"/>
    <property type="molecule type" value="Genomic_DNA"/>
</dbReference>
<sequence>MNRVIVDSNDDTCHRKYVPSTTCLWRHHPCPTRPDLLRASQGQVTWVTHIFAGVFQANNQLPERSLQLAVAATLQTELFLSDGVSGSAFQLFTRRENKSGRVEGSCVCRVRVVGFSRTTVTWQPQRDRCRWGLRKWGARRSGGRMTPVSGYGRQIFACRRKVRVPQDVQ</sequence>
<name>A0A1D8NGX3_YARLL</name>
<dbReference type="Proteomes" id="UP000182444">
    <property type="component" value="Chromosome 1E"/>
</dbReference>
<evidence type="ECO:0000313" key="1">
    <source>
        <dbReference type="EMBL" id="AOW04879.1"/>
    </source>
</evidence>
<protein>
    <submittedName>
        <fullName evidence="1">Uncharacterized protein</fullName>
    </submittedName>
</protein>
<organism evidence="1 2">
    <name type="scientific">Yarrowia lipolytica</name>
    <name type="common">Candida lipolytica</name>
    <dbReference type="NCBI Taxonomy" id="4952"/>
    <lineage>
        <taxon>Eukaryota</taxon>
        <taxon>Fungi</taxon>
        <taxon>Dikarya</taxon>
        <taxon>Ascomycota</taxon>
        <taxon>Saccharomycotina</taxon>
        <taxon>Dipodascomycetes</taxon>
        <taxon>Dipodascales</taxon>
        <taxon>Dipodascales incertae sedis</taxon>
        <taxon>Yarrowia</taxon>
    </lineage>
</organism>
<dbReference type="AlphaFoldDB" id="A0A1D8NGX3"/>